<dbReference type="RefSeq" id="WP_264433283.1">
    <property type="nucleotide sequence ID" value="NZ_CP081495.1"/>
</dbReference>
<dbReference type="PANTHER" id="PTHR43845:SF1">
    <property type="entry name" value="BLR5969 PROTEIN"/>
    <property type="match status" value="1"/>
</dbReference>
<feature type="domain" description="AMP-dependent synthetase/ligase" evidence="1">
    <location>
        <begin position="120"/>
        <end position="287"/>
    </location>
</feature>
<dbReference type="Pfam" id="PF00501">
    <property type="entry name" value="AMP-binding"/>
    <property type="match status" value="1"/>
</dbReference>
<evidence type="ECO:0000259" key="1">
    <source>
        <dbReference type="Pfam" id="PF00501"/>
    </source>
</evidence>
<dbReference type="PANTHER" id="PTHR43845">
    <property type="entry name" value="BLR5969 PROTEIN"/>
    <property type="match status" value="1"/>
</dbReference>
<gene>
    <name evidence="2" type="ORF">K5I29_10840</name>
</gene>
<dbReference type="InterPro" id="IPR045851">
    <property type="entry name" value="AMP-bd_C_sf"/>
</dbReference>
<keyword evidence="3" id="KW-1185">Reference proteome</keyword>
<dbReference type="InterPro" id="IPR042099">
    <property type="entry name" value="ANL_N_sf"/>
</dbReference>
<dbReference type="Gene3D" id="3.30.300.30">
    <property type="match status" value="1"/>
</dbReference>
<dbReference type="Proteomes" id="UP001163328">
    <property type="component" value="Chromosome"/>
</dbReference>
<protein>
    <submittedName>
        <fullName evidence="2">AMP-binding protein</fullName>
    </submittedName>
</protein>
<dbReference type="SUPFAM" id="SSF56801">
    <property type="entry name" value="Acetyl-CoA synthetase-like"/>
    <property type="match status" value="1"/>
</dbReference>
<sequence length="429" mass="48030">MSVQNHYLPANSIQELQEAKLQEQLLFVAKNSPFYSRLFAAHGIDVSTIKILQDLQKLPTTSKNDIQTYNDDFFCVPQHEIRDYATTSGTLGSPVTFGLTDTDLDRLAFNEMTSFQIAGVQPGDVVQLMTTIDRRFMAGLAYFLGLRELKCGVIRIGSGIPQMQWDSIFKYKPKFLIGVPSFLLKMIDFAEKNNIPYQESSVQAVVCIGEALRTADLQPTILAQKIAEKWNVKLHSTYASTEMGAAFTECDHFMGGHVIPELIITEILDENDQVVPDGESGELVVTTLGVQGIPLVRFKTGDVVRKHAEVCKCGRTTYRIGPVEGRKQQMVKYKGTTLYPPAMHDALAYFDNIEHHVIEIWHNELGTDEIVIKIAFKADAEADVDAIKDHFRAKLRVTPKVEVATAEALQKIIFNPLSRKPIVLIDKRA</sequence>
<proteinExistence type="predicted"/>
<evidence type="ECO:0000313" key="2">
    <source>
        <dbReference type="EMBL" id="UYW00983.1"/>
    </source>
</evidence>
<name>A0ABY6M279_9FLAO</name>
<accession>A0ABY6M279</accession>
<dbReference type="Gene3D" id="3.40.50.12780">
    <property type="entry name" value="N-terminal domain of ligase-like"/>
    <property type="match status" value="1"/>
</dbReference>
<organism evidence="2 3">
    <name type="scientific">Flavobacterium agricola</name>
    <dbReference type="NCBI Taxonomy" id="2870839"/>
    <lineage>
        <taxon>Bacteria</taxon>
        <taxon>Pseudomonadati</taxon>
        <taxon>Bacteroidota</taxon>
        <taxon>Flavobacteriia</taxon>
        <taxon>Flavobacteriales</taxon>
        <taxon>Flavobacteriaceae</taxon>
        <taxon>Flavobacterium</taxon>
    </lineage>
</organism>
<dbReference type="InterPro" id="IPR000873">
    <property type="entry name" value="AMP-dep_synth/lig_dom"/>
</dbReference>
<reference evidence="2" key="1">
    <citation type="submission" date="2021-08" db="EMBL/GenBank/DDBJ databases">
        <title>Flavobacterium sp. strain CC-SYL302.</title>
        <authorList>
            <person name="Lin S.-Y."/>
            <person name="Lee T.-H."/>
            <person name="Young C.-C."/>
        </authorList>
    </citation>
    <scope>NUCLEOTIDE SEQUENCE</scope>
    <source>
        <strain evidence="2">CC-SYL302</strain>
    </source>
</reference>
<evidence type="ECO:0000313" key="3">
    <source>
        <dbReference type="Proteomes" id="UP001163328"/>
    </source>
</evidence>
<dbReference type="EMBL" id="CP081495">
    <property type="protein sequence ID" value="UYW00983.1"/>
    <property type="molecule type" value="Genomic_DNA"/>
</dbReference>